<keyword evidence="5" id="KW-0812">Transmembrane</keyword>
<feature type="transmembrane region" description="Helical" evidence="5">
    <location>
        <begin position="80"/>
        <end position="102"/>
    </location>
</feature>
<dbReference type="GO" id="GO:0016787">
    <property type="term" value="F:hydrolase activity"/>
    <property type="evidence" value="ECO:0007669"/>
    <property type="project" value="UniProtKB-KW"/>
</dbReference>
<dbReference type="EMBL" id="ML170228">
    <property type="protein sequence ID" value="TDL17083.1"/>
    <property type="molecule type" value="Genomic_DNA"/>
</dbReference>
<protein>
    <submittedName>
        <fullName evidence="7">Alpha/beta-hydrolase</fullName>
    </submittedName>
</protein>
<dbReference type="Pfam" id="PF01764">
    <property type="entry name" value="Lipase_3"/>
    <property type="match status" value="1"/>
</dbReference>
<dbReference type="CDD" id="cd00519">
    <property type="entry name" value="Lipase_3"/>
    <property type="match status" value="1"/>
</dbReference>
<reference evidence="7 8" key="1">
    <citation type="submission" date="2018-06" db="EMBL/GenBank/DDBJ databases">
        <title>A transcriptomic atlas of mushroom development highlights an independent origin of complex multicellularity.</title>
        <authorList>
            <consortium name="DOE Joint Genome Institute"/>
            <person name="Krizsan K."/>
            <person name="Almasi E."/>
            <person name="Merenyi Z."/>
            <person name="Sahu N."/>
            <person name="Viragh M."/>
            <person name="Koszo T."/>
            <person name="Mondo S."/>
            <person name="Kiss B."/>
            <person name="Balint B."/>
            <person name="Kues U."/>
            <person name="Barry K."/>
            <person name="Hegedus J.C."/>
            <person name="Henrissat B."/>
            <person name="Johnson J."/>
            <person name="Lipzen A."/>
            <person name="Ohm R."/>
            <person name="Nagy I."/>
            <person name="Pangilinan J."/>
            <person name="Yan J."/>
            <person name="Xiong Y."/>
            <person name="Grigoriev I.V."/>
            <person name="Hibbett D.S."/>
            <person name="Nagy L.G."/>
        </authorList>
    </citation>
    <scope>NUCLEOTIDE SEQUENCE [LARGE SCALE GENOMIC DNA]</scope>
    <source>
        <strain evidence="7 8">SZMC22713</strain>
    </source>
</reference>
<dbReference type="PANTHER" id="PTHR45856:SF24">
    <property type="entry name" value="FUNGAL LIPASE-LIKE DOMAIN-CONTAINING PROTEIN"/>
    <property type="match status" value="1"/>
</dbReference>
<comment type="similarity">
    <text evidence="2">Belongs to the AB hydrolase superfamily. Lipase family. Class 3 subfamily.</text>
</comment>
<dbReference type="InterPro" id="IPR051218">
    <property type="entry name" value="Sec_MonoDiacylglyc_Lipase"/>
</dbReference>
<dbReference type="Gene3D" id="3.40.50.1820">
    <property type="entry name" value="alpha/beta hydrolase"/>
    <property type="match status" value="1"/>
</dbReference>
<dbReference type="GO" id="GO:0006629">
    <property type="term" value="P:lipid metabolic process"/>
    <property type="evidence" value="ECO:0007669"/>
    <property type="project" value="InterPro"/>
</dbReference>
<evidence type="ECO:0000256" key="5">
    <source>
        <dbReference type="SAM" id="Phobius"/>
    </source>
</evidence>
<dbReference type="AlphaFoldDB" id="A0A4Y7PNQ6"/>
<keyword evidence="1" id="KW-1015">Disulfide bond</keyword>
<proteinExistence type="inferred from homology"/>
<keyword evidence="5" id="KW-0472">Membrane</keyword>
<evidence type="ECO:0000313" key="7">
    <source>
        <dbReference type="EMBL" id="TDL17083.1"/>
    </source>
</evidence>
<dbReference type="InterPro" id="IPR029058">
    <property type="entry name" value="AB_hydrolase_fold"/>
</dbReference>
<sequence length="575" mass="64576">MSPWTDDDDALATDLQDLHGDELAYLGKERPPQSLPSTLQDSFPVQVLRILKQYFLFVWHTATKSTWNLFFFPTTMWDRISIIVMAVGATVIMTGFMVWCIFSHSPRFVTAFNNWSKKRTGGLSMINAGYPTIFKELSPDQIKEARRVLSQHIEEAPNKPHKRVFNLDVAKLLLQCSALMYERTSKGTMHAMATAASHRSHARHRTMSDWEDTSVPGQRLNEICGAEGALEVKAQLHECNAEENTIQELSAHLGLRFSTVSEMNSAGSAFCALFWDPDCTFVIVAFKGTGPSDFMEWSSDFTFQPVEAGQWIRSFGKVHGGFMDKVFPRRIPPGSRLPYDTVNEAIKKVTKRLLIGKPPGTKINLWTTGHSLGCAMASLTYARQINEVHEVGPDTVIRDAYLFAAPIVCDVESVNAFNNRMRHNAQYPRTMWRVTNGRDAVATMLPQRGDVPEWSLSPFNLFTFAHLGMKLISKFCFPAPEANQSLFLGCEIRLRSAPERSEVFGTLLTPGTHVVVESSTPHEVLQDSMTATREEMAKVQKWPIIGRLLAHAPGFYWTQISAISTGTCTWTDKLD</sequence>
<dbReference type="InterPro" id="IPR002921">
    <property type="entry name" value="Fungal_lipase-type"/>
</dbReference>
<dbReference type="SUPFAM" id="SSF53474">
    <property type="entry name" value="alpha/beta-Hydrolases"/>
    <property type="match status" value="1"/>
</dbReference>
<dbReference type="PANTHER" id="PTHR45856">
    <property type="entry name" value="ALPHA/BETA-HYDROLASES SUPERFAMILY PROTEIN"/>
    <property type="match status" value="1"/>
</dbReference>
<organism evidence="7 8">
    <name type="scientific">Rickenella mellea</name>
    <dbReference type="NCBI Taxonomy" id="50990"/>
    <lineage>
        <taxon>Eukaryota</taxon>
        <taxon>Fungi</taxon>
        <taxon>Dikarya</taxon>
        <taxon>Basidiomycota</taxon>
        <taxon>Agaricomycotina</taxon>
        <taxon>Agaricomycetes</taxon>
        <taxon>Hymenochaetales</taxon>
        <taxon>Rickenellaceae</taxon>
        <taxon>Rickenella</taxon>
    </lineage>
</organism>
<evidence type="ECO:0000313" key="8">
    <source>
        <dbReference type="Proteomes" id="UP000294933"/>
    </source>
</evidence>
<keyword evidence="5" id="KW-1133">Transmembrane helix</keyword>
<dbReference type="OrthoDB" id="426718at2759"/>
<accession>A0A4Y7PNQ6</accession>
<evidence type="ECO:0000256" key="2">
    <source>
        <dbReference type="ARBA" id="ARBA00043996"/>
    </source>
</evidence>
<evidence type="ECO:0000259" key="6">
    <source>
        <dbReference type="Pfam" id="PF01764"/>
    </source>
</evidence>
<feature type="domain" description="Fungal lipase-type" evidence="6">
    <location>
        <begin position="283"/>
        <end position="447"/>
    </location>
</feature>
<dbReference type="Proteomes" id="UP000294933">
    <property type="component" value="Unassembled WGS sequence"/>
</dbReference>
<dbReference type="VEuPathDB" id="FungiDB:BD410DRAFT_730488"/>
<comment type="catalytic activity">
    <reaction evidence="4">
        <text>a monoacylglycerol + H2O = glycerol + a fatty acid + H(+)</text>
        <dbReference type="Rhea" id="RHEA:15245"/>
        <dbReference type="ChEBI" id="CHEBI:15377"/>
        <dbReference type="ChEBI" id="CHEBI:15378"/>
        <dbReference type="ChEBI" id="CHEBI:17408"/>
        <dbReference type="ChEBI" id="CHEBI:17754"/>
        <dbReference type="ChEBI" id="CHEBI:28868"/>
    </reaction>
</comment>
<gene>
    <name evidence="7" type="ORF">BD410DRAFT_730488</name>
</gene>
<evidence type="ECO:0000256" key="1">
    <source>
        <dbReference type="ARBA" id="ARBA00023157"/>
    </source>
</evidence>
<keyword evidence="8" id="KW-1185">Reference proteome</keyword>
<evidence type="ECO:0000256" key="4">
    <source>
        <dbReference type="ARBA" id="ARBA00048461"/>
    </source>
</evidence>
<keyword evidence="7" id="KW-0378">Hydrolase</keyword>
<evidence type="ECO:0000256" key="3">
    <source>
        <dbReference type="ARBA" id="ARBA00047591"/>
    </source>
</evidence>
<name>A0A4Y7PNQ6_9AGAM</name>
<comment type="catalytic activity">
    <reaction evidence="3">
        <text>a diacylglycerol + H2O = a monoacylglycerol + a fatty acid + H(+)</text>
        <dbReference type="Rhea" id="RHEA:32731"/>
        <dbReference type="ChEBI" id="CHEBI:15377"/>
        <dbReference type="ChEBI" id="CHEBI:15378"/>
        <dbReference type="ChEBI" id="CHEBI:17408"/>
        <dbReference type="ChEBI" id="CHEBI:18035"/>
        <dbReference type="ChEBI" id="CHEBI:28868"/>
    </reaction>
</comment>